<dbReference type="EMBL" id="JACHMP010000001">
    <property type="protein sequence ID" value="MBB5820107.1"/>
    <property type="molecule type" value="Genomic_DNA"/>
</dbReference>
<dbReference type="PANTHER" id="PTHR44147">
    <property type="entry name" value="DEHYDROGENASE/REDUCTASE SDR FAMILY MEMBER 1"/>
    <property type="match status" value="1"/>
</dbReference>
<evidence type="ECO:0000313" key="2">
    <source>
        <dbReference type="Proteomes" id="UP000540685"/>
    </source>
</evidence>
<dbReference type="AlphaFoldDB" id="A0A7W9MGH5"/>
<reference evidence="1 2" key="1">
    <citation type="submission" date="2020-08" db="EMBL/GenBank/DDBJ databases">
        <title>Sequencing the genomes of 1000 actinobacteria strains.</title>
        <authorList>
            <person name="Klenk H.-P."/>
        </authorList>
    </citation>
    <scope>NUCLEOTIDE SEQUENCE [LARGE SCALE GENOMIC DNA]</scope>
    <source>
        <strain evidence="1 2">DSM 46887</strain>
    </source>
</reference>
<keyword evidence="2" id="KW-1185">Reference proteome</keyword>
<dbReference type="Gene3D" id="3.40.50.720">
    <property type="entry name" value="NAD(P)-binding Rossmann-like Domain"/>
    <property type="match status" value="1"/>
</dbReference>
<accession>A0A7W9MGH5</accession>
<name>A0A7W9MGH5_9ACTN</name>
<evidence type="ECO:0000313" key="1">
    <source>
        <dbReference type="EMBL" id="MBB5820107.1"/>
    </source>
</evidence>
<comment type="caution">
    <text evidence="1">The sequence shown here is derived from an EMBL/GenBank/DDBJ whole genome shotgun (WGS) entry which is preliminary data.</text>
</comment>
<dbReference type="NCBIfam" id="NF006159">
    <property type="entry name" value="PRK08303.1"/>
    <property type="match status" value="1"/>
</dbReference>
<dbReference type="Proteomes" id="UP000540685">
    <property type="component" value="Unassembled WGS sequence"/>
</dbReference>
<dbReference type="InterPro" id="IPR002347">
    <property type="entry name" value="SDR_fam"/>
</dbReference>
<dbReference type="PANTHER" id="PTHR44147:SF2">
    <property type="entry name" value="DEHYDROGENASE_REDUCTASE SDR FAMILY MEMBER 1"/>
    <property type="match status" value="1"/>
</dbReference>
<organism evidence="1 2">
    <name type="scientific">Streptosporangium becharense</name>
    <dbReference type="NCBI Taxonomy" id="1816182"/>
    <lineage>
        <taxon>Bacteria</taxon>
        <taxon>Bacillati</taxon>
        <taxon>Actinomycetota</taxon>
        <taxon>Actinomycetes</taxon>
        <taxon>Streptosporangiales</taxon>
        <taxon>Streptosporangiaceae</taxon>
        <taxon>Streptosporangium</taxon>
    </lineage>
</organism>
<dbReference type="PRINTS" id="PR00081">
    <property type="entry name" value="GDHRDH"/>
</dbReference>
<dbReference type="InterPro" id="IPR036291">
    <property type="entry name" value="NAD(P)-bd_dom_sf"/>
</dbReference>
<dbReference type="Pfam" id="PF00106">
    <property type="entry name" value="adh_short"/>
    <property type="match status" value="1"/>
</dbReference>
<dbReference type="RefSeq" id="WP_184537308.1">
    <property type="nucleotide sequence ID" value="NZ_JACHMP010000001.1"/>
</dbReference>
<sequence>MQATEAVALVAGGTRGAGRGIAVELGAAGMTVYVTGRSTREAPSDLGRSETIEETAELVGARGGTGIAVRCDHSDPEQVRALVERIHADHGRLDLLVNDVWGGDQLAQWDKPLWEHDLAGGLRLLHRAVDTHIITSHFALPLMIAQGGGLVVEITDGTERWVDELLGGYRGSFFYDLAKHAVIRLARNQAAELRPHGVAAVALTPGFLRSEAMLDHFGVTEENWRAGADKDPHFAASETPAYIGRAVAALAADPEIMAKSGGSYSTGELAAEYGFTDLDGSRPDFLTYYREFLGRNS</sequence>
<proteinExistence type="predicted"/>
<dbReference type="SUPFAM" id="SSF51735">
    <property type="entry name" value="NAD(P)-binding Rossmann-fold domains"/>
    <property type="match status" value="1"/>
</dbReference>
<protein>
    <submittedName>
        <fullName evidence="1">NAD(P)-dependent dehydrogenase (Short-subunit alcohol dehydrogenase family)</fullName>
    </submittedName>
</protein>
<gene>
    <name evidence="1" type="ORF">F4562_003169</name>
</gene>